<dbReference type="SUPFAM" id="SSF52540">
    <property type="entry name" value="P-loop containing nucleoside triphosphate hydrolases"/>
    <property type="match status" value="1"/>
</dbReference>
<dbReference type="GO" id="GO:0043138">
    <property type="term" value="F:3'-5' DNA helicase activity"/>
    <property type="evidence" value="ECO:0007669"/>
    <property type="project" value="TreeGrafter"/>
</dbReference>
<protein>
    <submittedName>
        <fullName evidence="8">UvrD/Rep helicase family protein</fullName>
    </submittedName>
</protein>
<dbReference type="InterPro" id="IPR000212">
    <property type="entry name" value="DNA_helicase_UvrD/REP"/>
</dbReference>
<dbReference type="AlphaFoldDB" id="A0A0K1PDE2"/>
<proteinExistence type="predicted"/>
<dbReference type="EMBL" id="CP012332">
    <property type="protein sequence ID" value="AKU91540.1"/>
    <property type="molecule type" value="Genomic_DNA"/>
</dbReference>
<dbReference type="PATRIC" id="fig|1391653.3.peg.2017"/>
<dbReference type="STRING" id="1391653.AKJ08_1927"/>
<dbReference type="GO" id="GO:0005524">
    <property type="term" value="F:ATP binding"/>
    <property type="evidence" value="ECO:0007669"/>
    <property type="project" value="UniProtKB-UniRule"/>
</dbReference>
<dbReference type="PANTHER" id="PTHR11070:SF17">
    <property type="entry name" value="DNA HELICASE IV"/>
    <property type="match status" value="1"/>
</dbReference>
<dbReference type="OrthoDB" id="7211215at2"/>
<dbReference type="KEGG" id="vin:AKJ08_1927"/>
<dbReference type="RefSeq" id="WP_050725838.1">
    <property type="nucleotide sequence ID" value="NZ_CP012332.1"/>
</dbReference>
<keyword evidence="4 5" id="KW-0067">ATP-binding</keyword>
<evidence type="ECO:0000256" key="2">
    <source>
        <dbReference type="ARBA" id="ARBA00022801"/>
    </source>
</evidence>
<keyword evidence="9" id="KW-1185">Reference proteome</keyword>
<feature type="region of interest" description="Disordered" evidence="6">
    <location>
        <begin position="343"/>
        <end position="381"/>
    </location>
</feature>
<dbReference type="GO" id="GO:0005829">
    <property type="term" value="C:cytosol"/>
    <property type="evidence" value="ECO:0007669"/>
    <property type="project" value="TreeGrafter"/>
</dbReference>
<reference evidence="8 9" key="1">
    <citation type="submission" date="2015-08" db="EMBL/GenBank/DDBJ databases">
        <authorList>
            <person name="Babu N.S."/>
            <person name="Beckwith C.J."/>
            <person name="Beseler K.G."/>
            <person name="Brison A."/>
            <person name="Carone J.V."/>
            <person name="Caskin T.P."/>
            <person name="Diamond M."/>
            <person name="Durham M.E."/>
            <person name="Foxe J.M."/>
            <person name="Go M."/>
            <person name="Henderson B.A."/>
            <person name="Jones I.B."/>
            <person name="McGettigan J.A."/>
            <person name="Micheletti S.J."/>
            <person name="Nasrallah M.E."/>
            <person name="Ortiz D."/>
            <person name="Piller C.R."/>
            <person name="Privatt S.R."/>
            <person name="Schneider S.L."/>
            <person name="Sharp S."/>
            <person name="Smith T.C."/>
            <person name="Stanton J.D."/>
            <person name="Ullery H.E."/>
            <person name="Wilson R.J."/>
            <person name="Serrano M.G."/>
            <person name="Buck G."/>
            <person name="Lee V."/>
            <person name="Wang Y."/>
            <person name="Carvalho R."/>
            <person name="Voegtly L."/>
            <person name="Shi R."/>
            <person name="Duckworth R."/>
            <person name="Johnson A."/>
            <person name="Loviza R."/>
            <person name="Walstead R."/>
            <person name="Shah Z."/>
            <person name="Kiflezghi M."/>
            <person name="Wade K."/>
            <person name="Ball S.L."/>
            <person name="Bradley K.W."/>
            <person name="Asai D.J."/>
            <person name="Bowman C.A."/>
            <person name="Russell D.A."/>
            <person name="Pope W.H."/>
            <person name="Jacobs-Sera D."/>
            <person name="Hendrix R.W."/>
            <person name="Hatfull G.F."/>
        </authorList>
    </citation>
    <scope>NUCLEOTIDE SEQUENCE [LARGE SCALE GENOMIC DNA]</scope>
    <source>
        <strain evidence="8 9">DSM 27710</strain>
    </source>
</reference>
<dbReference type="Proteomes" id="UP000055590">
    <property type="component" value="Chromosome"/>
</dbReference>
<dbReference type="GO" id="GO:0003677">
    <property type="term" value="F:DNA binding"/>
    <property type="evidence" value="ECO:0007669"/>
    <property type="project" value="InterPro"/>
</dbReference>
<organism evidence="8 9">
    <name type="scientific">Vulgatibacter incomptus</name>
    <dbReference type="NCBI Taxonomy" id="1391653"/>
    <lineage>
        <taxon>Bacteria</taxon>
        <taxon>Pseudomonadati</taxon>
        <taxon>Myxococcota</taxon>
        <taxon>Myxococcia</taxon>
        <taxon>Myxococcales</taxon>
        <taxon>Cystobacterineae</taxon>
        <taxon>Vulgatibacteraceae</taxon>
        <taxon>Vulgatibacter</taxon>
    </lineage>
</organism>
<evidence type="ECO:0000313" key="9">
    <source>
        <dbReference type="Proteomes" id="UP000055590"/>
    </source>
</evidence>
<dbReference type="PANTHER" id="PTHR11070">
    <property type="entry name" value="UVRD / RECB / PCRA DNA HELICASE FAMILY MEMBER"/>
    <property type="match status" value="1"/>
</dbReference>
<dbReference type="Gene3D" id="3.40.50.300">
    <property type="entry name" value="P-loop containing nucleotide triphosphate hydrolases"/>
    <property type="match status" value="2"/>
</dbReference>
<dbReference type="GO" id="GO:0016787">
    <property type="term" value="F:hydrolase activity"/>
    <property type="evidence" value="ECO:0007669"/>
    <property type="project" value="UniProtKB-UniRule"/>
</dbReference>
<keyword evidence="3 5" id="KW-0347">Helicase</keyword>
<evidence type="ECO:0000313" key="8">
    <source>
        <dbReference type="EMBL" id="AKU91540.1"/>
    </source>
</evidence>
<evidence type="ECO:0000259" key="7">
    <source>
        <dbReference type="PROSITE" id="PS51198"/>
    </source>
</evidence>
<evidence type="ECO:0000256" key="3">
    <source>
        <dbReference type="ARBA" id="ARBA00022806"/>
    </source>
</evidence>
<feature type="compositionally biased region" description="Basic and acidic residues" evidence="6">
    <location>
        <begin position="345"/>
        <end position="376"/>
    </location>
</feature>
<keyword evidence="2 5" id="KW-0378">Hydrolase</keyword>
<evidence type="ECO:0000256" key="5">
    <source>
        <dbReference type="PROSITE-ProRule" id="PRU00560"/>
    </source>
</evidence>
<gene>
    <name evidence="8" type="ORF">AKJ08_1927</name>
</gene>
<dbReference type="InterPro" id="IPR027785">
    <property type="entry name" value="UvrD-like_helicase_C"/>
</dbReference>
<name>A0A0K1PDE2_9BACT</name>
<dbReference type="GO" id="GO:0000725">
    <property type="term" value="P:recombinational repair"/>
    <property type="evidence" value="ECO:0007669"/>
    <property type="project" value="TreeGrafter"/>
</dbReference>
<accession>A0A0K1PDE2</accession>
<sequence>MTPALHPAIAEEEALLARVHAALVSRKSRRSNRVSSDELRELRDEAVEVRAEDASGLLHELALKQRLRNLPDRFRENEVSADSPYLGHLRIRDGNEVRDYLLGHATFIDDGIRLVDWRVAPVAQIFYRYREGDSFEESFPGRDVSGVVELRRVVVIHRGVLVQILGDDFALWRGPDGSWTSEDRAVFAMSPGGAGSAARPGMLGVGIGEREARTDVTALLDAEQFRAISTPPEEPLLVLGSAGSGKTTVALHRLARLTAKDPARYPVARSRVVVPEEGLARLSARLLQPIGGGPAQVRTMDSAFVALANHVFGKLPPLCMEPPALVSSLKRHPALYDALRKRLGGKRDEDGAPSLHREPEASNRKEAPSREARAEESGPAPAGPISLFALRRRLATLFTDRTFLGGVVAASGGTLPIPAIEDTVQHTMKQLAATLDRQLASITDDERKQAIDGRNLAEGTPDELAGSIDVEELPLLLAILAWRGALRLPEVSHLVLDEAEDFSLFDLEALAGLVRRTGRVTLAGDEAQQTHASFAGWERSLATLGVAGASTCRLPVSYRCPRPIAEVAREILGHLAPQAPARASRDGAPVGRFAFPDEAQAWLFLSGALRDLVEREPRASVAVIAHDAATARRFHGLVEEIASARLVADGRFTFEPGLDVTDVDCVKGLEFDYVVVPDATAAAWPETDDGRRRLHVAVTRASHQLWLVSPGTASARLP</sequence>
<dbReference type="InterPro" id="IPR027417">
    <property type="entry name" value="P-loop_NTPase"/>
</dbReference>
<evidence type="ECO:0000256" key="4">
    <source>
        <dbReference type="ARBA" id="ARBA00022840"/>
    </source>
</evidence>
<dbReference type="PROSITE" id="PS51198">
    <property type="entry name" value="UVRD_HELICASE_ATP_BIND"/>
    <property type="match status" value="1"/>
</dbReference>
<dbReference type="Pfam" id="PF13538">
    <property type="entry name" value="UvrD_C_2"/>
    <property type="match status" value="1"/>
</dbReference>
<dbReference type="InterPro" id="IPR014016">
    <property type="entry name" value="UvrD-like_ATP-bd"/>
</dbReference>
<dbReference type="Pfam" id="PF00580">
    <property type="entry name" value="UvrD-helicase"/>
    <property type="match status" value="1"/>
</dbReference>
<evidence type="ECO:0000256" key="1">
    <source>
        <dbReference type="ARBA" id="ARBA00022741"/>
    </source>
</evidence>
<feature type="binding site" evidence="5">
    <location>
        <begin position="240"/>
        <end position="247"/>
    </location>
    <ligand>
        <name>ATP</name>
        <dbReference type="ChEBI" id="CHEBI:30616"/>
    </ligand>
</feature>
<evidence type="ECO:0000256" key="6">
    <source>
        <dbReference type="SAM" id="MobiDB-lite"/>
    </source>
</evidence>
<feature type="domain" description="UvrD-like helicase ATP-binding" evidence="7">
    <location>
        <begin position="219"/>
        <end position="561"/>
    </location>
</feature>
<keyword evidence="1 5" id="KW-0547">Nucleotide-binding</keyword>